<reference evidence="1" key="1">
    <citation type="journal article" date="2015" name="Nature">
        <title>Complex archaea that bridge the gap between prokaryotes and eukaryotes.</title>
        <authorList>
            <person name="Spang A."/>
            <person name="Saw J.H."/>
            <person name="Jorgensen S.L."/>
            <person name="Zaremba-Niedzwiedzka K."/>
            <person name="Martijn J."/>
            <person name="Lind A.E."/>
            <person name="van Eijk R."/>
            <person name="Schleper C."/>
            <person name="Guy L."/>
            <person name="Ettema T.J."/>
        </authorList>
    </citation>
    <scope>NUCLEOTIDE SEQUENCE</scope>
</reference>
<proteinExistence type="predicted"/>
<organism evidence="1">
    <name type="scientific">marine sediment metagenome</name>
    <dbReference type="NCBI Taxonomy" id="412755"/>
    <lineage>
        <taxon>unclassified sequences</taxon>
        <taxon>metagenomes</taxon>
        <taxon>ecological metagenomes</taxon>
    </lineage>
</organism>
<evidence type="ECO:0000313" key="1">
    <source>
        <dbReference type="EMBL" id="KKN82481.1"/>
    </source>
</evidence>
<protein>
    <submittedName>
        <fullName evidence="1">Uncharacterized protein</fullName>
    </submittedName>
</protein>
<dbReference type="AlphaFoldDB" id="A0A0F9W9V2"/>
<name>A0A0F9W9V2_9ZZZZ</name>
<accession>A0A0F9W9V2</accession>
<gene>
    <name evidence="1" type="ORF">LCGC14_0309030</name>
</gene>
<sequence length="82" mass="9058">MSARIDRNEERVAAKREIGRLRAVIDRAGALAAQNASAEMIRSTLAEAVASSRVSSEIPEEYRWDAEDLDRGPFGDREGRAI</sequence>
<dbReference type="EMBL" id="LAZR01000200">
    <property type="protein sequence ID" value="KKN82481.1"/>
    <property type="molecule type" value="Genomic_DNA"/>
</dbReference>
<comment type="caution">
    <text evidence="1">The sequence shown here is derived from an EMBL/GenBank/DDBJ whole genome shotgun (WGS) entry which is preliminary data.</text>
</comment>